<proteinExistence type="predicted"/>
<reference evidence="1" key="1">
    <citation type="journal article" date="2022" name="Int. J. Mol. Sci.">
        <title>Draft Genome of Tanacetum Coccineum: Genomic Comparison of Closely Related Tanacetum-Family Plants.</title>
        <authorList>
            <person name="Yamashiro T."/>
            <person name="Shiraishi A."/>
            <person name="Nakayama K."/>
            <person name="Satake H."/>
        </authorList>
    </citation>
    <scope>NUCLEOTIDE SEQUENCE</scope>
</reference>
<dbReference type="EMBL" id="BQNB010008921">
    <property type="protein sequence ID" value="GJS56211.1"/>
    <property type="molecule type" value="Genomic_DNA"/>
</dbReference>
<organism evidence="1 2">
    <name type="scientific">Tanacetum coccineum</name>
    <dbReference type="NCBI Taxonomy" id="301880"/>
    <lineage>
        <taxon>Eukaryota</taxon>
        <taxon>Viridiplantae</taxon>
        <taxon>Streptophyta</taxon>
        <taxon>Embryophyta</taxon>
        <taxon>Tracheophyta</taxon>
        <taxon>Spermatophyta</taxon>
        <taxon>Magnoliopsida</taxon>
        <taxon>eudicotyledons</taxon>
        <taxon>Gunneridae</taxon>
        <taxon>Pentapetalae</taxon>
        <taxon>asterids</taxon>
        <taxon>campanulids</taxon>
        <taxon>Asterales</taxon>
        <taxon>Asteraceae</taxon>
        <taxon>Asteroideae</taxon>
        <taxon>Anthemideae</taxon>
        <taxon>Anthemidinae</taxon>
        <taxon>Tanacetum</taxon>
    </lineage>
</organism>
<evidence type="ECO:0000313" key="2">
    <source>
        <dbReference type="Proteomes" id="UP001151760"/>
    </source>
</evidence>
<name>A0ABQ4WTJ2_9ASTR</name>
<gene>
    <name evidence="1" type="ORF">Tco_0629573</name>
</gene>
<dbReference type="Proteomes" id="UP001151760">
    <property type="component" value="Unassembled WGS sequence"/>
</dbReference>
<keyword evidence="2" id="KW-1185">Reference proteome</keyword>
<protein>
    <recommendedName>
        <fullName evidence="3">Reverse transcriptase</fullName>
    </recommendedName>
</protein>
<accession>A0ABQ4WTJ2</accession>
<comment type="caution">
    <text evidence="1">The sequence shown here is derived from an EMBL/GenBank/DDBJ whole genome shotgun (WGS) entry which is preliminary data.</text>
</comment>
<reference evidence="1" key="2">
    <citation type="submission" date="2022-01" db="EMBL/GenBank/DDBJ databases">
        <authorList>
            <person name="Yamashiro T."/>
            <person name="Shiraishi A."/>
            <person name="Satake H."/>
            <person name="Nakayama K."/>
        </authorList>
    </citation>
    <scope>NUCLEOTIDE SEQUENCE</scope>
</reference>
<evidence type="ECO:0000313" key="1">
    <source>
        <dbReference type="EMBL" id="GJS56211.1"/>
    </source>
</evidence>
<evidence type="ECO:0008006" key="3">
    <source>
        <dbReference type="Google" id="ProtNLM"/>
    </source>
</evidence>
<sequence length="263" mass="30351">MRSLLRWVTETVAHNKDHSNPIKDLIISHLILKISDCIERLYRGVNMDLGSREKDYHVEPKKEWWAQMSMWIILMLMSLKIYSEKTSNIVGQSLKLNLCVKIKVPKGVLKVMESIRSNFFKGASMLEKKISWIAWDKVLASKKKGGFRVSSYFRSTRAHPLERGFGVFFRKMILCVSCLSKRFMGIRLILIQFEGSIWSSILKEVQVLKSSGFDFLSYCSKRIGDGQSTSFWKETWMGDIPLCELCPRLFALRFCSTNIRGGG</sequence>